<dbReference type="GO" id="GO:0032233">
    <property type="term" value="P:positive regulation of actin filament bundle assembly"/>
    <property type="evidence" value="ECO:0007669"/>
    <property type="project" value="TreeGrafter"/>
</dbReference>
<dbReference type="Pfam" id="PF00235">
    <property type="entry name" value="Profilin"/>
    <property type="match status" value="1"/>
</dbReference>
<organism evidence="6 7">
    <name type="scientific">Chiloscyllium punctatum</name>
    <name type="common">Brownbanded bambooshark</name>
    <name type="synonym">Hemiscyllium punctatum</name>
    <dbReference type="NCBI Taxonomy" id="137246"/>
    <lineage>
        <taxon>Eukaryota</taxon>
        <taxon>Metazoa</taxon>
        <taxon>Chordata</taxon>
        <taxon>Craniata</taxon>
        <taxon>Vertebrata</taxon>
        <taxon>Chondrichthyes</taxon>
        <taxon>Elasmobranchii</taxon>
        <taxon>Galeomorphii</taxon>
        <taxon>Galeoidea</taxon>
        <taxon>Orectolobiformes</taxon>
        <taxon>Hemiscylliidae</taxon>
        <taxon>Chiloscyllium</taxon>
    </lineage>
</organism>
<name>A0A401SS53_CHIPU</name>
<protein>
    <recommendedName>
        <fullName evidence="5">Profilin</fullName>
    </recommendedName>
</protein>
<dbReference type="InterPro" id="IPR048278">
    <property type="entry name" value="PFN"/>
</dbReference>
<comment type="caution">
    <text evidence="6">The sequence shown here is derived from an EMBL/GenBank/DDBJ whole genome shotgun (WGS) entry which is preliminary data.</text>
</comment>
<sequence>MLDWKEYIASVLQDSAIADIAIVGCTPKNKKIWACRSDGVLGQITSQEVEVIIDKDRKSILQNGITIGGKKYSIIRDNMLLEKNPSMDIRTLGDEGKSICIGRLSKALMFLMGQKGVHGGVVNKKLHDLVDSLNRNGNI</sequence>
<evidence type="ECO:0000256" key="4">
    <source>
        <dbReference type="ARBA" id="ARBA00023212"/>
    </source>
</evidence>
<comment type="similarity">
    <text evidence="2 5">Belongs to the profilin family.</text>
</comment>
<dbReference type="InterPro" id="IPR005454">
    <property type="entry name" value="Profilin1/2/3_vertebrate"/>
</dbReference>
<accession>A0A401SS53</accession>
<dbReference type="SUPFAM" id="SSF55770">
    <property type="entry name" value="Profilin (actin-binding protein)"/>
    <property type="match status" value="1"/>
</dbReference>
<keyword evidence="7" id="KW-1185">Reference proteome</keyword>
<evidence type="ECO:0000313" key="7">
    <source>
        <dbReference type="Proteomes" id="UP000287033"/>
    </source>
</evidence>
<gene>
    <name evidence="6" type="ORF">chiPu_0011660</name>
</gene>
<dbReference type="GO" id="GO:0003779">
    <property type="term" value="F:actin binding"/>
    <property type="evidence" value="ECO:0007669"/>
    <property type="project" value="UniProtKB-KW"/>
</dbReference>
<dbReference type="PANTHER" id="PTHR13936">
    <property type="entry name" value="PROFILIN"/>
    <property type="match status" value="1"/>
</dbReference>
<dbReference type="EMBL" id="BEZZ01000492">
    <property type="protein sequence ID" value="GCC33192.1"/>
    <property type="molecule type" value="Genomic_DNA"/>
</dbReference>
<dbReference type="PANTHER" id="PTHR13936:SF2">
    <property type="entry name" value="PROFILIN-3"/>
    <property type="match status" value="1"/>
</dbReference>
<comment type="subcellular location">
    <subcellularLocation>
        <location evidence="1">Cytoplasm</location>
        <location evidence="1">Cytoskeleton</location>
    </subcellularLocation>
</comment>
<dbReference type="AlphaFoldDB" id="A0A401SS53"/>
<dbReference type="GO" id="GO:0005856">
    <property type="term" value="C:cytoskeleton"/>
    <property type="evidence" value="ECO:0007669"/>
    <property type="project" value="UniProtKB-SubCell"/>
</dbReference>
<evidence type="ECO:0000256" key="2">
    <source>
        <dbReference type="ARBA" id="ARBA00010058"/>
    </source>
</evidence>
<evidence type="ECO:0000256" key="1">
    <source>
        <dbReference type="ARBA" id="ARBA00004245"/>
    </source>
</evidence>
<dbReference type="OMA" id="GCTPKNK"/>
<evidence type="ECO:0000256" key="3">
    <source>
        <dbReference type="ARBA" id="ARBA00022490"/>
    </source>
</evidence>
<evidence type="ECO:0000313" key="6">
    <source>
        <dbReference type="EMBL" id="GCC33192.1"/>
    </source>
</evidence>
<reference evidence="6 7" key="1">
    <citation type="journal article" date="2018" name="Nat. Ecol. Evol.">
        <title>Shark genomes provide insights into elasmobranch evolution and the origin of vertebrates.</title>
        <authorList>
            <person name="Hara Y"/>
            <person name="Yamaguchi K"/>
            <person name="Onimaru K"/>
            <person name="Kadota M"/>
            <person name="Koyanagi M"/>
            <person name="Keeley SD"/>
            <person name="Tatsumi K"/>
            <person name="Tanaka K"/>
            <person name="Motone F"/>
            <person name="Kageyama Y"/>
            <person name="Nozu R"/>
            <person name="Adachi N"/>
            <person name="Nishimura O"/>
            <person name="Nakagawa R"/>
            <person name="Tanegashima C"/>
            <person name="Kiyatake I"/>
            <person name="Matsumoto R"/>
            <person name="Murakumo K"/>
            <person name="Nishida K"/>
            <person name="Terakita A"/>
            <person name="Kuratani S"/>
            <person name="Sato K"/>
            <person name="Hyodo S Kuraku.S."/>
        </authorList>
    </citation>
    <scope>NUCLEOTIDE SEQUENCE [LARGE SCALE GENOMIC DNA]</scope>
</reference>
<dbReference type="SMART" id="SM00392">
    <property type="entry name" value="PROF"/>
    <property type="match status" value="1"/>
</dbReference>
<dbReference type="OrthoDB" id="421374at2759"/>
<dbReference type="Gene3D" id="3.30.450.30">
    <property type="entry name" value="Dynein light chain 2a, cytoplasmic"/>
    <property type="match status" value="1"/>
</dbReference>
<proteinExistence type="inferred from homology"/>
<keyword evidence="5" id="KW-0009">Actin-binding</keyword>
<dbReference type="STRING" id="137246.A0A401SS53"/>
<dbReference type="PRINTS" id="PR01639">
    <property type="entry name" value="PROFILINMAML"/>
</dbReference>
<keyword evidence="3" id="KW-0963">Cytoplasm</keyword>
<evidence type="ECO:0000256" key="5">
    <source>
        <dbReference type="RuleBase" id="RU003909"/>
    </source>
</evidence>
<dbReference type="Proteomes" id="UP000287033">
    <property type="component" value="Unassembled WGS sequence"/>
</dbReference>
<dbReference type="GO" id="GO:0005737">
    <property type="term" value="C:cytoplasm"/>
    <property type="evidence" value="ECO:0007669"/>
    <property type="project" value="TreeGrafter"/>
</dbReference>
<dbReference type="InterPro" id="IPR005455">
    <property type="entry name" value="PFN_euk"/>
</dbReference>
<dbReference type="InterPro" id="IPR036140">
    <property type="entry name" value="PFN_sf"/>
</dbReference>
<dbReference type="GO" id="GO:0030833">
    <property type="term" value="P:regulation of actin filament polymerization"/>
    <property type="evidence" value="ECO:0007669"/>
    <property type="project" value="TreeGrafter"/>
</dbReference>
<keyword evidence="4" id="KW-0206">Cytoskeleton</keyword>
<dbReference type="GO" id="GO:0030036">
    <property type="term" value="P:actin cytoskeleton organization"/>
    <property type="evidence" value="ECO:0007669"/>
    <property type="project" value="InterPro"/>
</dbReference>